<protein>
    <submittedName>
        <fullName evidence="1">Uncharacterized protein</fullName>
    </submittedName>
</protein>
<accession>A0A4V2FR63</accession>
<evidence type="ECO:0000313" key="2">
    <source>
        <dbReference type="Proteomes" id="UP000291591"/>
    </source>
</evidence>
<sequence length="49" mass="5661">MSDETWWERFFGPTEPGEWTGPCCVEVAPDSPPIPFRWFDQADGDVDTR</sequence>
<keyword evidence="2" id="KW-1185">Reference proteome</keyword>
<organism evidence="1 2">
    <name type="scientific">Pseudonocardia sediminis</name>
    <dbReference type="NCBI Taxonomy" id="1397368"/>
    <lineage>
        <taxon>Bacteria</taxon>
        <taxon>Bacillati</taxon>
        <taxon>Actinomycetota</taxon>
        <taxon>Actinomycetes</taxon>
        <taxon>Pseudonocardiales</taxon>
        <taxon>Pseudonocardiaceae</taxon>
        <taxon>Pseudonocardia</taxon>
    </lineage>
</organism>
<comment type="caution">
    <text evidence="1">The sequence shown here is derived from an EMBL/GenBank/DDBJ whole genome shotgun (WGS) entry which is preliminary data.</text>
</comment>
<gene>
    <name evidence="1" type="ORF">EV383_4333</name>
</gene>
<proteinExistence type="predicted"/>
<reference evidence="1 2" key="1">
    <citation type="submission" date="2019-02" db="EMBL/GenBank/DDBJ databases">
        <title>Sequencing the genomes of 1000 actinobacteria strains.</title>
        <authorList>
            <person name="Klenk H.-P."/>
        </authorList>
    </citation>
    <scope>NUCLEOTIDE SEQUENCE [LARGE SCALE GENOMIC DNA]</scope>
    <source>
        <strain evidence="1 2">DSM 45779</strain>
    </source>
</reference>
<dbReference type="AlphaFoldDB" id="A0A4V2FR63"/>
<name>A0A4V2FR63_PSEST</name>
<dbReference type="EMBL" id="SHKL01000001">
    <property type="protein sequence ID" value="RZT87410.1"/>
    <property type="molecule type" value="Genomic_DNA"/>
</dbReference>
<evidence type="ECO:0000313" key="1">
    <source>
        <dbReference type="EMBL" id="RZT87410.1"/>
    </source>
</evidence>
<dbReference type="Proteomes" id="UP000291591">
    <property type="component" value="Unassembled WGS sequence"/>
</dbReference>